<sequence length="103" mass="11455">MMDKITVQQSSRITAKYYKRNLCKDPLASVLVPMCLKLLNIHKENLSATEPTHSHHAVIKLCTNVPRKDEKGRNVQSISIPFRCSCSSTSSIPTGSLESKGQK</sequence>
<evidence type="ECO:0000313" key="1">
    <source>
        <dbReference type="EMBL" id="GFU32810.1"/>
    </source>
</evidence>
<accession>A0A8X6QVE7</accession>
<reference evidence="1" key="1">
    <citation type="submission" date="2020-08" db="EMBL/GenBank/DDBJ databases">
        <title>Multicomponent nature underlies the extraordinary mechanical properties of spider dragline silk.</title>
        <authorList>
            <person name="Kono N."/>
            <person name="Nakamura H."/>
            <person name="Mori M."/>
            <person name="Yoshida Y."/>
            <person name="Ohtoshi R."/>
            <person name="Malay A.D."/>
            <person name="Moran D.A.P."/>
            <person name="Tomita M."/>
            <person name="Numata K."/>
            <person name="Arakawa K."/>
        </authorList>
    </citation>
    <scope>NUCLEOTIDE SEQUENCE</scope>
</reference>
<name>A0A8X6QVE7_NEPPI</name>
<comment type="caution">
    <text evidence="1">The sequence shown here is derived from an EMBL/GenBank/DDBJ whole genome shotgun (WGS) entry which is preliminary data.</text>
</comment>
<dbReference type="AlphaFoldDB" id="A0A8X6QVE7"/>
<evidence type="ECO:0000313" key="2">
    <source>
        <dbReference type="Proteomes" id="UP000887013"/>
    </source>
</evidence>
<dbReference type="EMBL" id="BMAW01083247">
    <property type="protein sequence ID" value="GFU32810.1"/>
    <property type="molecule type" value="Genomic_DNA"/>
</dbReference>
<keyword evidence="2" id="KW-1185">Reference proteome</keyword>
<gene>
    <name evidence="1" type="ORF">NPIL_96051</name>
</gene>
<dbReference type="Proteomes" id="UP000887013">
    <property type="component" value="Unassembled WGS sequence"/>
</dbReference>
<protein>
    <submittedName>
        <fullName evidence="1">Uncharacterized protein</fullName>
    </submittedName>
</protein>
<organism evidence="1 2">
    <name type="scientific">Nephila pilipes</name>
    <name type="common">Giant wood spider</name>
    <name type="synonym">Nephila maculata</name>
    <dbReference type="NCBI Taxonomy" id="299642"/>
    <lineage>
        <taxon>Eukaryota</taxon>
        <taxon>Metazoa</taxon>
        <taxon>Ecdysozoa</taxon>
        <taxon>Arthropoda</taxon>
        <taxon>Chelicerata</taxon>
        <taxon>Arachnida</taxon>
        <taxon>Araneae</taxon>
        <taxon>Araneomorphae</taxon>
        <taxon>Entelegynae</taxon>
        <taxon>Araneoidea</taxon>
        <taxon>Nephilidae</taxon>
        <taxon>Nephila</taxon>
    </lineage>
</organism>
<proteinExistence type="predicted"/>